<name>A0ABR7HQV1_9FIRM</name>
<evidence type="ECO:0000256" key="1">
    <source>
        <dbReference type="ARBA" id="ARBA00004167"/>
    </source>
</evidence>
<evidence type="ECO:0000256" key="7">
    <source>
        <dbReference type="SAM" id="MobiDB-lite"/>
    </source>
</evidence>
<reference evidence="10 11" key="1">
    <citation type="submission" date="2020-08" db="EMBL/GenBank/DDBJ databases">
        <title>Genome public.</title>
        <authorList>
            <person name="Liu C."/>
            <person name="Sun Q."/>
        </authorList>
    </citation>
    <scope>NUCLEOTIDE SEQUENCE [LARGE SCALE GENOMIC DNA]</scope>
    <source>
        <strain evidence="10 11">New-38</strain>
    </source>
</reference>
<keyword evidence="11" id="KW-1185">Reference proteome</keyword>
<evidence type="ECO:0000256" key="5">
    <source>
        <dbReference type="ARBA" id="ARBA00024353"/>
    </source>
</evidence>
<evidence type="ECO:0000256" key="3">
    <source>
        <dbReference type="ARBA" id="ARBA00022989"/>
    </source>
</evidence>
<evidence type="ECO:0000313" key="11">
    <source>
        <dbReference type="Proteomes" id="UP000660021"/>
    </source>
</evidence>
<dbReference type="Proteomes" id="UP000660021">
    <property type="component" value="Unassembled WGS sequence"/>
</dbReference>
<feature type="compositionally biased region" description="Low complexity" evidence="7">
    <location>
        <begin position="148"/>
        <end position="160"/>
    </location>
</feature>
<dbReference type="PANTHER" id="PTHR37461:SF1">
    <property type="entry name" value="ANTI-SIGMA-K FACTOR RSKA"/>
    <property type="match status" value="1"/>
</dbReference>
<comment type="subcellular location">
    <subcellularLocation>
        <location evidence="1">Membrane</location>
        <topology evidence="1">Single-pass membrane protein</topology>
    </subcellularLocation>
</comment>
<dbReference type="Pfam" id="PF13490">
    <property type="entry name" value="zf-HC2"/>
    <property type="match status" value="1"/>
</dbReference>
<protein>
    <recommendedName>
        <fullName evidence="6">Anti-sigma-W factor RsiW</fullName>
    </recommendedName>
</protein>
<dbReference type="InterPro" id="IPR041916">
    <property type="entry name" value="Anti_sigma_zinc_sf"/>
</dbReference>
<dbReference type="Gene3D" id="1.10.10.1320">
    <property type="entry name" value="Anti-sigma factor, zinc-finger domain"/>
    <property type="match status" value="1"/>
</dbReference>
<keyword evidence="4 8" id="KW-0472">Membrane</keyword>
<evidence type="ECO:0000256" key="2">
    <source>
        <dbReference type="ARBA" id="ARBA00022692"/>
    </source>
</evidence>
<keyword evidence="2 8" id="KW-0812">Transmembrane</keyword>
<feature type="transmembrane region" description="Helical" evidence="8">
    <location>
        <begin position="92"/>
        <end position="114"/>
    </location>
</feature>
<dbReference type="InterPro" id="IPR027383">
    <property type="entry name" value="Znf_put"/>
</dbReference>
<gene>
    <name evidence="10" type="ORF">H8S34_03560</name>
</gene>
<evidence type="ECO:0000256" key="6">
    <source>
        <dbReference type="ARBA" id="ARBA00024438"/>
    </source>
</evidence>
<feature type="compositionally biased region" description="Low complexity" evidence="7">
    <location>
        <begin position="119"/>
        <end position="132"/>
    </location>
</feature>
<dbReference type="RefSeq" id="WP_186963063.1">
    <property type="nucleotide sequence ID" value="NZ_JACOPR010000002.1"/>
</dbReference>
<evidence type="ECO:0000256" key="4">
    <source>
        <dbReference type="ARBA" id="ARBA00023136"/>
    </source>
</evidence>
<feature type="domain" description="Putative zinc-finger" evidence="9">
    <location>
        <begin position="4"/>
        <end position="38"/>
    </location>
</feature>
<dbReference type="EMBL" id="JACOPR010000002">
    <property type="protein sequence ID" value="MBC5729909.1"/>
    <property type="molecule type" value="Genomic_DNA"/>
</dbReference>
<keyword evidence="3 8" id="KW-1133">Transmembrane helix</keyword>
<sequence length="369" mass="38789">MLTCDEALELISASLDGPLAPDEAVRLEEHLKICAPCRALRADLESLHDQLPLLNAPVPEGLSQRILDQIHAEPKVVPLPRRHGLPRHWRQWAASAAVFALVLLGAGGIGLAQITALPGESTLSSPSPTPQTERSTIGTSLPDGSGFPSVSAPVSTPPATEDTSEDLPSVYAAIPDGSASSAPPSAEPSPTSVPASTPAPAPALYGSEELDSLPAAPKSQPQADGPVQDAPAPYGAQTNSGTSDGLQETIQEALVLLYEEELGGQAAFTRSVLPEAETTALLLQPIPVTEEPAPRCAVLIYVGMTAEKELKFHLHSYESAEPLLSARDTSYLCYYVLPATETVRVETISEAQAQQEDSAVHTLCDKIDN</sequence>
<comment type="similarity">
    <text evidence="5">Belongs to the zinc-associated anti-sigma factor (ZAS) superfamily. Anti-sigma-W factor family.</text>
</comment>
<feature type="compositionally biased region" description="Low complexity" evidence="7">
    <location>
        <begin position="172"/>
        <end position="198"/>
    </location>
</feature>
<evidence type="ECO:0000259" key="9">
    <source>
        <dbReference type="Pfam" id="PF13490"/>
    </source>
</evidence>
<comment type="caution">
    <text evidence="10">The sequence shown here is derived from an EMBL/GenBank/DDBJ whole genome shotgun (WGS) entry which is preliminary data.</text>
</comment>
<feature type="region of interest" description="Disordered" evidence="7">
    <location>
        <begin position="119"/>
        <end position="244"/>
    </location>
</feature>
<dbReference type="InterPro" id="IPR051474">
    <property type="entry name" value="Anti-sigma-K/W_factor"/>
</dbReference>
<proteinExistence type="inferred from homology"/>
<organism evidence="10 11">
    <name type="scientific">Pseudoflavonifractor hominis</name>
    <dbReference type="NCBI Taxonomy" id="2763059"/>
    <lineage>
        <taxon>Bacteria</taxon>
        <taxon>Bacillati</taxon>
        <taxon>Bacillota</taxon>
        <taxon>Clostridia</taxon>
        <taxon>Eubacteriales</taxon>
        <taxon>Oscillospiraceae</taxon>
        <taxon>Pseudoflavonifractor</taxon>
    </lineage>
</organism>
<evidence type="ECO:0000256" key="8">
    <source>
        <dbReference type="SAM" id="Phobius"/>
    </source>
</evidence>
<dbReference type="PANTHER" id="PTHR37461">
    <property type="entry name" value="ANTI-SIGMA-K FACTOR RSKA"/>
    <property type="match status" value="1"/>
</dbReference>
<evidence type="ECO:0000313" key="10">
    <source>
        <dbReference type="EMBL" id="MBC5729909.1"/>
    </source>
</evidence>
<accession>A0ABR7HQV1</accession>